<name>A0ABU7KUY8_9ACTN</name>
<gene>
    <name evidence="2" type="ORF">Q8A49_21675</name>
</gene>
<feature type="region of interest" description="Disordered" evidence="1">
    <location>
        <begin position="47"/>
        <end position="185"/>
    </location>
</feature>
<reference evidence="2 3" key="1">
    <citation type="submission" date="2023-07" db="EMBL/GenBank/DDBJ databases">
        <authorList>
            <person name="Girao M."/>
            <person name="Carvalho M.F."/>
        </authorList>
    </citation>
    <scope>NUCLEOTIDE SEQUENCE [LARGE SCALE GENOMIC DNA]</scope>
    <source>
        <strain evidence="2 3">66/93</strain>
    </source>
</reference>
<comment type="caution">
    <text evidence="2">The sequence shown here is derived from an EMBL/GenBank/DDBJ whole genome shotgun (WGS) entry which is preliminary data.</text>
</comment>
<organism evidence="2 3">
    <name type="scientific">Nocardiopsis tropica</name>
    <dbReference type="NCBI Taxonomy" id="109330"/>
    <lineage>
        <taxon>Bacteria</taxon>
        <taxon>Bacillati</taxon>
        <taxon>Actinomycetota</taxon>
        <taxon>Actinomycetes</taxon>
        <taxon>Streptosporangiales</taxon>
        <taxon>Nocardiopsidaceae</taxon>
        <taxon>Nocardiopsis</taxon>
    </lineage>
</organism>
<sequence length="185" mass="19162">MEHDTHPRPMVRSSLHDRVALDEIDLYSEVLIAVACADHPLSPAEIDRVLGLSPGSSGDGPQDAAEAAGPVSAATGPAPRTRPDTGGDPGEDALREGGCAAQGAGGARDVPGSAPAQRKGGAPSRSARPSPRGRVPEQGRPPEAPLSGPRFLPRQRPAPKPAPLPRSAPFTMRALPRLPLPPWSY</sequence>
<feature type="compositionally biased region" description="Low complexity" evidence="1">
    <location>
        <begin position="50"/>
        <end position="61"/>
    </location>
</feature>
<proteinExistence type="predicted"/>
<dbReference type="RefSeq" id="WP_330160083.1">
    <property type="nucleotide sequence ID" value="NZ_BAAAJA010000018.1"/>
</dbReference>
<evidence type="ECO:0000256" key="1">
    <source>
        <dbReference type="SAM" id="MobiDB-lite"/>
    </source>
</evidence>
<protein>
    <submittedName>
        <fullName evidence="2">Uncharacterized protein</fullName>
    </submittedName>
</protein>
<evidence type="ECO:0000313" key="2">
    <source>
        <dbReference type="EMBL" id="MEE2053116.1"/>
    </source>
</evidence>
<dbReference type="EMBL" id="JAUUCC010000062">
    <property type="protein sequence ID" value="MEE2053116.1"/>
    <property type="molecule type" value="Genomic_DNA"/>
</dbReference>
<evidence type="ECO:0000313" key="3">
    <source>
        <dbReference type="Proteomes" id="UP001348641"/>
    </source>
</evidence>
<accession>A0ABU7KUY8</accession>
<dbReference type="Proteomes" id="UP001348641">
    <property type="component" value="Unassembled WGS sequence"/>
</dbReference>
<feature type="compositionally biased region" description="Pro residues" evidence="1">
    <location>
        <begin position="156"/>
        <end position="166"/>
    </location>
</feature>
<feature type="compositionally biased region" description="Low complexity" evidence="1">
    <location>
        <begin position="120"/>
        <end position="133"/>
    </location>
</feature>